<keyword evidence="2 3" id="KW-0175">Coiled coil</keyword>
<feature type="region of interest" description="Disordered" evidence="4">
    <location>
        <begin position="1061"/>
        <end position="1121"/>
    </location>
</feature>
<protein>
    <submittedName>
        <fullName evidence="5">Leucine rich repeat (in FLII) interacting protein 1a</fullName>
    </submittedName>
</protein>
<accession>A0A9J7XTQ2</accession>
<dbReference type="InterPro" id="IPR019139">
    <property type="entry name" value="LRRFIP1/2"/>
</dbReference>
<proteinExistence type="inferred from homology"/>
<dbReference type="SMR" id="A0A9J7XTQ2"/>
<feature type="region of interest" description="Disordered" evidence="4">
    <location>
        <begin position="311"/>
        <end position="343"/>
    </location>
</feature>
<evidence type="ECO:0000256" key="4">
    <source>
        <dbReference type="SAM" id="MobiDB-lite"/>
    </source>
</evidence>
<dbReference type="GO" id="GO:0000978">
    <property type="term" value="F:RNA polymerase II cis-regulatory region sequence-specific DNA binding"/>
    <property type="evidence" value="ECO:0007669"/>
    <property type="project" value="TreeGrafter"/>
</dbReference>
<evidence type="ECO:0000256" key="3">
    <source>
        <dbReference type="SAM" id="Coils"/>
    </source>
</evidence>
<feature type="compositionally biased region" description="Acidic residues" evidence="4">
    <location>
        <begin position="910"/>
        <end position="932"/>
    </location>
</feature>
<reference evidence="5" key="2">
    <citation type="submission" date="2025-09" db="UniProtKB">
        <authorList>
            <consortium name="Ensembl"/>
        </authorList>
    </citation>
    <scope>IDENTIFICATION</scope>
</reference>
<evidence type="ECO:0000313" key="5">
    <source>
        <dbReference type="Ensembl" id="ENSCCRP00000110033.1"/>
    </source>
</evidence>
<evidence type="ECO:0000313" key="6">
    <source>
        <dbReference type="Proteomes" id="UP001108240"/>
    </source>
</evidence>
<feature type="region of interest" description="Disordered" evidence="4">
    <location>
        <begin position="450"/>
        <end position="609"/>
    </location>
</feature>
<sequence length="1121" mass="125509">MGSQGPGRKRTPSKNGLTGEEDALNVIAKEAEARLAAKRAARAEAREIRMRELERQQKEVSDDEEQMSVGSRSNIRVDDRLERDYLEKGSSRASTISGATLTSLGGTSSRRGSGDTSISADTEASIREIKEIHELKDQIQDVEAKHMQNLKELKDSLLEMEEKYRKAMVSNAQLDNEKTNMMYEVDTLKDSLTELEEMLFETRRELEEKCKDLEREKHAHSILQFQFNELKETLKQSEELLTEIRQLRLKQDGYVREISDLQETVEWKNKKIGALERQKEFSDAIRNERDELRDEVVQLKDILKKHGIVLGPDLATNGETGEEVGKADQNSQTASTEIREGSSVLGTHQLKVCKDQQQKDLDDGVPGNQQFSHAQFSSSNTPLEPSMENGELGDQMIQGVEQLENRPEEPPGSVGDDELTATRPKEEIKLEAHIPEDLRSNTVELESKVHKDGHLETDQQERECVKPSQVIKEETPSELVSGSVHDETDKPGETVLDDKVQEEPVESSQTEMLAKTQGASASNKKKKKKKKNKQKQKQSDKQESDRKIDDKNETVCSEDNPNQKMKDDLEGNHQDPSGNDKSETTMNTDVPHDAKRTSELEGIETTDTNINVDDAQDKILLVTDEADLAGISKTISNFDCPESANGVLSDDLSSNIISNPANIIDEHTEVSTNPDSEAVIFSCELVSSETKTSLPHESSAQSMDAVEGGVESTSSFENIELKSASLDIKEVESHLKCEVEEQEEKLENIDLDGTTNPEDQDDSALPNSPVMEKVENEAERVIQEQPVHQPMESQLQDSIGAELDQEEVETQDELDKENLKVPTEIVFDGSHVDNTPLIETQVQVVHEDLLSSNEAIRDSVGESDASDQKPNVEKDEEERSIQNQITLEVQLPEDEEELLVKSDVAAQELKEEDEKEEDEGESFDFDEMDLEASSDAPLKNFLDQPNEEVTLLNENVQEASQEHQSNVTDEDQTQEDEHLELADQESKPKEQKDDGQDTENPQTTTDVDGCLTEDSQINSGVRPNDQQHDITGIKEDAFEEHRQASEDVTLNEGVNLISEVETRNVGHEVNSSIHHEKKASNISGDQDVEKETTESNREDERKESKKSGKGKGKGKEDCKMS</sequence>
<dbReference type="Ensembl" id="ENSCCRT00000127400.1">
    <property type="protein sequence ID" value="ENSCCRP00000110033.1"/>
    <property type="gene ID" value="ENSCCRG00000064513.1"/>
</dbReference>
<feature type="compositionally biased region" description="Polar residues" evidence="4">
    <location>
        <begin position="367"/>
        <end position="383"/>
    </location>
</feature>
<dbReference type="Proteomes" id="UP001108240">
    <property type="component" value="Unplaced"/>
</dbReference>
<feature type="compositionally biased region" description="Basic and acidic residues" evidence="4">
    <location>
        <begin position="975"/>
        <end position="995"/>
    </location>
</feature>
<feature type="compositionally biased region" description="Basic and acidic residues" evidence="4">
    <location>
        <begin position="564"/>
        <end position="583"/>
    </location>
</feature>
<dbReference type="PANTHER" id="PTHR19212:SF5">
    <property type="entry name" value="LEUCINE-RICH REPEAT FLIGHTLESS-INTERACTING PROTEIN 1"/>
    <property type="match status" value="1"/>
</dbReference>
<evidence type="ECO:0000256" key="2">
    <source>
        <dbReference type="ARBA" id="ARBA00023054"/>
    </source>
</evidence>
<feature type="region of interest" description="Disordered" evidence="4">
    <location>
        <begin position="53"/>
        <end position="121"/>
    </location>
</feature>
<feature type="compositionally biased region" description="Polar residues" evidence="4">
    <location>
        <begin position="952"/>
        <end position="967"/>
    </location>
</feature>
<feature type="region of interest" description="Disordered" evidence="4">
    <location>
        <begin position="404"/>
        <end position="423"/>
    </location>
</feature>
<dbReference type="GO" id="GO:0000981">
    <property type="term" value="F:DNA-binding transcription factor activity, RNA polymerase II-specific"/>
    <property type="evidence" value="ECO:0007669"/>
    <property type="project" value="TreeGrafter"/>
</dbReference>
<feature type="compositionally biased region" description="Basic and acidic residues" evidence="4">
    <location>
        <begin position="590"/>
        <end position="599"/>
    </location>
</feature>
<feature type="coiled-coil region" evidence="3">
    <location>
        <begin position="125"/>
        <end position="302"/>
    </location>
</feature>
<feature type="compositionally biased region" description="Acidic residues" evidence="4">
    <location>
        <begin position="803"/>
        <end position="815"/>
    </location>
</feature>
<feature type="region of interest" description="Disordered" evidence="4">
    <location>
        <begin position="853"/>
        <end position="1030"/>
    </location>
</feature>
<feature type="compositionally biased region" description="Basic and acidic residues" evidence="4">
    <location>
        <begin position="484"/>
        <end position="502"/>
    </location>
</feature>
<feature type="region of interest" description="Disordered" evidence="4">
    <location>
        <begin position="357"/>
        <end position="390"/>
    </location>
</feature>
<dbReference type="Pfam" id="PF09738">
    <property type="entry name" value="LRRFIP"/>
    <property type="match status" value="1"/>
</dbReference>
<feature type="region of interest" description="Disordered" evidence="4">
    <location>
        <begin position="788"/>
        <end position="817"/>
    </location>
</feature>
<dbReference type="AlphaFoldDB" id="A0A9J7XTQ2"/>
<evidence type="ECO:0000256" key="1">
    <source>
        <dbReference type="ARBA" id="ARBA00008275"/>
    </source>
</evidence>
<keyword evidence="6" id="KW-1185">Reference proteome</keyword>
<organism evidence="5 6">
    <name type="scientific">Cyprinus carpio carpio</name>
    <dbReference type="NCBI Taxonomy" id="630221"/>
    <lineage>
        <taxon>Eukaryota</taxon>
        <taxon>Metazoa</taxon>
        <taxon>Chordata</taxon>
        <taxon>Craniata</taxon>
        <taxon>Vertebrata</taxon>
        <taxon>Euteleostomi</taxon>
        <taxon>Actinopterygii</taxon>
        <taxon>Neopterygii</taxon>
        <taxon>Teleostei</taxon>
        <taxon>Ostariophysi</taxon>
        <taxon>Cypriniformes</taxon>
        <taxon>Cyprinidae</taxon>
        <taxon>Cyprininae</taxon>
        <taxon>Cyprinus</taxon>
    </lineage>
</organism>
<feature type="compositionally biased region" description="Basic and acidic residues" evidence="4">
    <location>
        <begin position="537"/>
        <end position="553"/>
    </location>
</feature>
<feature type="compositionally biased region" description="Basic and acidic residues" evidence="4">
    <location>
        <begin position="450"/>
        <end position="475"/>
    </location>
</feature>
<dbReference type="GeneTree" id="ENSGT00530000063564"/>
<feature type="compositionally biased region" description="Low complexity" evidence="4">
    <location>
        <begin position="93"/>
        <end position="119"/>
    </location>
</feature>
<comment type="similarity">
    <text evidence="1">Belongs to the LRRFIP family.</text>
</comment>
<feature type="compositionally biased region" description="Basic residues" evidence="4">
    <location>
        <begin position="523"/>
        <end position="536"/>
    </location>
</feature>
<feature type="compositionally biased region" description="Basic and acidic residues" evidence="4">
    <location>
        <begin position="853"/>
        <end position="880"/>
    </location>
</feature>
<feature type="compositionally biased region" description="Polar residues" evidence="4">
    <location>
        <begin position="506"/>
        <end position="522"/>
    </location>
</feature>
<feature type="region of interest" description="Disordered" evidence="4">
    <location>
        <begin position="692"/>
        <end position="711"/>
    </location>
</feature>
<feature type="region of interest" description="Disordered" evidence="4">
    <location>
        <begin position="1"/>
        <end position="22"/>
    </location>
</feature>
<feature type="compositionally biased region" description="Basic and acidic residues" evidence="4">
    <location>
        <begin position="1087"/>
        <end position="1106"/>
    </location>
</feature>
<feature type="region of interest" description="Disordered" evidence="4">
    <location>
        <begin position="738"/>
        <end position="767"/>
    </location>
</feature>
<reference evidence="5" key="1">
    <citation type="submission" date="2025-08" db="UniProtKB">
        <authorList>
            <consortium name="Ensembl"/>
        </authorList>
    </citation>
    <scope>IDENTIFICATION</scope>
</reference>
<name>A0A9J7XTQ2_CYPCA</name>
<feature type="compositionally biased region" description="Polar residues" evidence="4">
    <location>
        <begin position="554"/>
        <end position="563"/>
    </location>
</feature>
<dbReference type="PANTHER" id="PTHR19212">
    <property type="entry name" value="LEUCINE RICH REPEAT IN FLII INTERACTING PROTEIN"/>
    <property type="match status" value="1"/>
</dbReference>
<feature type="compositionally biased region" description="Basic and acidic residues" evidence="4">
    <location>
        <begin position="75"/>
        <end position="90"/>
    </location>
</feature>
<feature type="compositionally biased region" description="Polar residues" evidence="4">
    <location>
        <begin position="692"/>
        <end position="702"/>
    </location>
</feature>